<dbReference type="PANTHER" id="PTHR12631">
    <property type="entry name" value="ALPHA-L-IDURONIDASE"/>
    <property type="match status" value="1"/>
</dbReference>
<keyword evidence="2" id="KW-0378">Hydrolase</keyword>
<keyword evidence="3" id="KW-0326">Glycosidase</keyword>
<feature type="active site" description="Proton donor" evidence="4">
    <location>
        <position position="159"/>
    </location>
</feature>
<evidence type="ECO:0000256" key="2">
    <source>
        <dbReference type="ARBA" id="ARBA00022801"/>
    </source>
</evidence>
<evidence type="ECO:0000256" key="3">
    <source>
        <dbReference type="ARBA" id="ARBA00023295"/>
    </source>
</evidence>
<dbReference type="GO" id="GO:0005975">
    <property type="term" value="P:carbohydrate metabolic process"/>
    <property type="evidence" value="ECO:0007669"/>
    <property type="project" value="InterPro"/>
</dbReference>
<dbReference type="AlphaFoldDB" id="A0A6L9S4W4"/>
<organism evidence="6 7">
    <name type="scientific">Phytoactinopolyspora halotolerans</name>
    <dbReference type="NCBI Taxonomy" id="1981512"/>
    <lineage>
        <taxon>Bacteria</taxon>
        <taxon>Bacillati</taxon>
        <taxon>Actinomycetota</taxon>
        <taxon>Actinomycetes</taxon>
        <taxon>Jiangellales</taxon>
        <taxon>Jiangellaceae</taxon>
        <taxon>Phytoactinopolyspora</taxon>
    </lineage>
</organism>
<dbReference type="EMBL" id="JAAGOA010000003">
    <property type="protein sequence ID" value="NED99537.1"/>
    <property type="molecule type" value="Genomic_DNA"/>
</dbReference>
<evidence type="ECO:0000256" key="1">
    <source>
        <dbReference type="ARBA" id="ARBA00008875"/>
    </source>
</evidence>
<comment type="caution">
    <text evidence="6">The sequence shown here is derived from an EMBL/GenBank/DDBJ whole genome shotgun (WGS) entry which is preliminary data.</text>
</comment>
<reference evidence="6 7" key="1">
    <citation type="submission" date="2020-02" db="EMBL/GenBank/DDBJ databases">
        <authorList>
            <person name="Li X.-J."/>
            <person name="Han X.-M."/>
        </authorList>
    </citation>
    <scope>NUCLEOTIDE SEQUENCE [LARGE SCALE GENOMIC DNA]</scope>
    <source>
        <strain evidence="6 7">CCTCC AB 2017055</strain>
    </source>
</reference>
<evidence type="ECO:0000259" key="5">
    <source>
        <dbReference type="Pfam" id="PF01229"/>
    </source>
</evidence>
<dbReference type="InterPro" id="IPR049166">
    <property type="entry name" value="GH39_cat"/>
</dbReference>
<sequence>MRVDVPVEPVGVLGEAWRECVGTGRAELALRADYLESLAFVQEAIGFRHVRGHGLFSDGMGVYREYDGATGRAVRHSFTYVDRVVEGWLSRGIRPFLELGFMPSDLASGDQTVFWWRGNVTPPRSYIEWGELVSATVRHLVDRYGLDEVRRWPIEVWNEPNLDIFWRDADQDEYHRLYEVTARAVKDVDAELQVGGPSLAPGGDEWWEPFAEFVTAKDVPIDFVSRHAYTSGPAQPVPFGVYQTLRPPSSLLEQFAAPRWHLHGTALADLPVHITEFNSSYRPDNPIHDTAYNAAYLAPVLAGGGELVDSFSYWTFCDIFEEVGVPTSFFHGGFGLVTHGGIAKPTFHLYAFMARCGRHVLARGDDHLVTRDDDGRVAILAWQPVGGSDDGPYGSAPERHRIGLDVPVGGQLPVTVVRRRVDEERGNAWTLWRELGAPRHPSRRRLELLREASQPGVEHFSLAPGPGGRVTLDLTLARHEVTLVELLPAGMETGVAGVDGAAIIDDGRLLGHSPADSEDARR</sequence>
<dbReference type="PANTHER" id="PTHR12631:SF10">
    <property type="entry name" value="BETA-XYLOSIDASE-LIKE PROTEIN-RELATED"/>
    <property type="match status" value="1"/>
</dbReference>
<dbReference type="InterPro" id="IPR017853">
    <property type="entry name" value="GH"/>
</dbReference>
<name>A0A6L9S4W4_9ACTN</name>
<accession>A0A6L9S4W4</accession>
<gene>
    <name evidence="6" type="ORF">G1H10_05090</name>
</gene>
<feature type="domain" description="Glycosyl hydrolases family 39 N-terminal catalytic" evidence="5">
    <location>
        <begin position="11"/>
        <end position="458"/>
    </location>
</feature>
<dbReference type="RefSeq" id="WP_163733647.1">
    <property type="nucleotide sequence ID" value="NZ_JAAGOA010000003.1"/>
</dbReference>
<evidence type="ECO:0000313" key="7">
    <source>
        <dbReference type="Proteomes" id="UP000475214"/>
    </source>
</evidence>
<dbReference type="SUPFAM" id="SSF51445">
    <property type="entry name" value="(Trans)glycosidases"/>
    <property type="match status" value="1"/>
</dbReference>
<proteinExistence type="inferred from homology"/>
<dbReference type="Gene3D" id="2.60.40.1500">
    <property type="entry name" value="Glycosyl hydrolase domain, family 39"/>
    <property type="match status" value="1"/>
</dbReference>
<comment type="similarity">
    <text evidence="1">Belongs to the glycosyl hydrolase 39 family.</text>
</comment>
<dbReference type="GO" id="GO:0004553">
    <property type="term" value="F:hydrolase activity, hydrolyzing O-glycosyl compounds"/>
    <property type="evidence" value="ECO:0007669"/>
    <property type="project" value="InterPro"/>
</dbReference>
<dbReference type="SUPFAM" id="SSF51011">
    <property type="entry name" value="Glycosyl hydrolase domain"/>
    <property type="match status" value="1"/>
</dbReference>
<dbReference type="InterPro" id="IPR051923">
    <property type="entry name" value="Glycosyl_Hydrolase_39"/>
</dbReference>
<keyword evidence="7" id="KW-1185">Reference proteome</keyword>
<dbReference type="Proteomes" id="UP000475214">
    <property type="component" value="Unassembled WGS sequence"/>
</dbReference>
<dbReference type="PRINTS" id="PR00745">
    <property type="entry name" value="GLHYDRLASE39"/>
</dbReference>
<evidence type="ECO:0000313" key="6">
    <source>
        <dbReference type="EMBL" id="NED99537.1"/>
    </source>
</evidence>
<dbReference type="Gene3D" id="3.20.20.80">
    <property type="entry name" value="Glycosidases"/>
    <property type="match status" value="1"/>
</dbReference>
<evidence type="ECO:0000256" key="4">
    <source>
        <dbReference type="PIRSR" id="PIRSR600514-1"/>
    </source>
</evidence>
<dbReference type="Pfam" id="PF01229">
    <property type="entry name" value="Glyco_hydro_39"/>
    <property type="match status" value="1"/>
</dbReference>
<protein>
    <submittedName>
        <fullName evidence="6">Xylan 1,4-beta-xylosidase</fullName>
    </submittedName>
</protein>
<dbReference type="InterPro" id="IPR000514">
    <property type="entry name" value="Glyco_hydro_39"/>
</dbReference>